<feature type="compositionally biased region" description="Basic and acidic residues" evidence="1">
    <location>
        <begin position="240"/>
        <end position="251"/>
    </location>
</feature>
<sequence>MVGGGSRREEAPVINSSNVFAALGSLKKKKKKPEILRRNRLHPRGEPPRPLPPPLPPPHNSRRKRRFSGPRRHSRRSHGLTLTTRMMTTTTPSPLHLNPFGALLLLLQLNPRPMLSDSEIEGLDDAEDEHENDLEVPVEPETVVKKPREPSLSTKETEEQLSKKELKKKELEAILAELGLQKEPGSQADSHEKKENATSESKNAKKKKKDKSSKEQKESQNLPDSVADGKTTTETAGTGKAEDAPVTDVKERHKKVASMKKKKSRRWMLLLGVQGLPWQREKIRRLTTISSLCGKQADKWQKTHTHYPNYAVTLLSWLASATISDPLAFTDDLLCDISSGIDLHRRHLLQRRFHPVSSPAASSPCRPLCLLRQNRQRLPVRRSRSAARDCIPQERNSFVNFQAKTECRTVSGVAGPLDTLDKVKAAIVNSQTLEEVARLKKVRDLSSHLNALAESETEGVQGAAATGVFLFPEPEGLYLVLGLIVVVTLCLSLATEAVGSGAGRLCRLLAPSLTISFLHATKISMENHQLYTNKDEVKRVEEGRIIISDAILGTTRRKVKVLEVSNNHIEEVQRQIRCFDNSLRLSSQHFLQGLVYFCEGETWGNHLPDGFQDQFFTDEMEALREVLLQNLDQSPKEIDLFLDFVSTCESWNMIFCHPIFLDFQHKLYYFLIANQYLNEHLRGIAYAQQLSSIIEGLLQNWGVYKVNWLNGVNRVNDPVMMQRLNSGNYRNCGTVTLVFLRFVRNCIAHLDMRANVAVFQEAKTLARNIEESYPYFLFALHDAFVQNGIYIFDKP</sequence>
<feature type="compositionally biased region" description="Low complexity" evidence="1">
    <location>
        <begin position="228"/>
        <end position="239"/>
    </location>
</feature>
<comment type="caution">
    <text evidence="2">The sequence shown here is derived from an EMBL/GenBank/DDBJ whole genome shotgun (WGS) entry which is preliminary data.</text>
</comment>
<organism evidence="2 3">
    <name type="scientific">Arachis hypogaea</name>
    <name type="common">Peanut</name>
    <dbReference type="NCBI Taxonomy" id="3818"/>
    <lineage>
        <taxon>Eukaryota</taxon>
        <taxon>Viridiplantae</taxon>
        <taxon>Streptophyta</taxon>
        <taxon>Embryophyta</taxon>
        <taxon>Tracheophyta</taxon>
        <taxon>Spermatophyta</taxon>
        <taxon>Magnoliopsida</taxon>
        <taxon>eudicotyledons</taxon>
        <taxon>Gunneridae</taxon>
        <taxon>Pentapetalae</taxon>
        <taxon>rosids</taxon>
        <taxon>fabids</taxon>
        <taxon>Fabales</taxon>
        <taxon>Fabaceae</taxon>
        <taxon>Papilionoideae</taxon>
        <taxon>50 kb inversion clade</taxon>
        <taxon>dalbergioids sensu lato</taxon>
        <taxon>Dalbergieae</taxon>
        <taxon>Pterocarpus clade</taxon>
        <taxon>Arachis</taxon>
    </lineage>
</organism>
<evidence type="ECO:0000256" key="1">
    <source>
        <dbReference type="SAM" id="MobiDB-lite"/>
    </source>
</evidence>
<keyword evidence="3" id="KW-1185">Reference proteome</keyword>
<dbReference type="AlphaFoldDB" id="A0A445EM91"/>
<dbReference type="STRING" id="3818.A0A445EM91"/>
<protein>
    <submittedName>
        <fullName evidence="2">Uncharacterized protein</fullName>
    </submittedName>
</protein>
<reference evidence="2 3" key="1">
    <citation type="submission" date="2019-01" db="EMBL/GenBank/DDBJ databases">
        <title>Sequencing of cultivated peanut Arachis hypogaea provides insights into genome evolution and oil improvement.</title>
        <authorList>
            <person name="Chen X."/>
        </authorList>
    </citation>
    <scope>NUCLEOTIDE SEQUENCE [LARGE SCALE GENOMIC DNA]</scope>
    <source>
        <strain evidence="3">cv. Fuhuasheng</strain>
        <tissue evidence="2">Leaves</tissue>
    </source>
</reference>
<feature type="region of interest" description="Disordered" evidence="1">
    <location>
        <begin position="178"/>
        <end position="258"/>
    </location>
</feature>
<evidence type="ECO:0000313" key="2">
    <source>
        <dbReference type="EMBL" id="RYR76584.1"/>
    </source>
</evidence>
<feature type="compositionally biased region" description="Basic and acidic residues" evidence="1">
    <location>
        <begin position="33"/>
        <end position="47"/>
    </location>
</feature>
<dbReference type="PANTHER" id="PTHR31365">
    <property type="entry name" value="EXPRESSED PROTEIN"/>
    <property type="match status" value="1"/>
</dbReference>
<feature type="compositionally biased region" description="Low complexity" evidence="1">
    <location>
        <begin position="80"/>
        <end position="93"/>
    </location>
</feature>
<feature type="compositionally biased region" description="Pro residues" evidence="1">
    <location>
        <begin position="48"/>
        <end position="59"/>
    </location>
</feature>
<feature type="region of interest" description="Disordered" evidence="1">
    <location>
        <begin position="24"/>
        <end position="93"/>
    </location>
</feature>
<feature type="compositionally biased region" description="Basic and acidic residues" evidence="1">
    <location>
        <begin position="142"/>
        <end position="165"/>
    </location>
</feature>
<accession>A0A445EM91</accession>
<feature type="region of interest" description="Disordered" evidence="1">
    <location>
        <begin position="117"/>
        <end position="165"/>
    </location>
</feature>
<name>A0A445EM91_ARAHY</name>
<feature type="compositionally biased region" description="Basic residues" evidence="1">
    <location>
        <begin position="60"/>
        <end position="78"/>
    </location>
</feature>
<dbReference type="PANTHER" id="PTHR31365:SF4">
    <property type="entry name" value="OS05G0179800 PROTEIN"/>
    <property type="match status" value="1"/>
</dbReference>
<evidence type="ECO:0000313" key="3">
    <source>
        <dbReference type="Proteomes" id="UP000289738"/>
    </source>
</evidence>
<dbReference type="Proteomes" id="UP000289738">
    <property type="component" value="Chromosome A01"/>
</dbReference>
<gene>
    <name evidence="2" type="ORF">Ahy_A01g001166</name>
</gene>
<proteinExistence type="predicted"/>
<feature type="compositionally biased region" description="Acidic residues" evidence="1">
    <location>
        <begin position="118"/>
        <end position="138"/>
    </location>
</feature>
<dbReference type="EMBL" id="SDMP01000001">
    <property type="protein sequence ID" value="RYR76584.1"/>
    <property type="molecule type" value="Genomic_DNA"/>
</dbReference>